<gene>
    <name evidence="2" type="ORF">K504DRAFT_508610</name>
</gene>
<dbReference type="OrthoDB" id="3433125at2759"/>
<protein>
    <submittedName>
        <fullName evidence="2">Uncharacterized protein</fullName>
    </submittedName>
</protein>
<evidence type="ECO:0000313" key="2">
    <source>
        <dbReference type="EMBL" id="KAF2702804.1"/>
    </source>
</evidence>
<evidence type="ECO:0000313" key="3">
    <source>
        <dbReference type="Proteomes" id="UP000799428"/>
    </source>
</evidence>
<dbReference type="Proteomes" id="UP000799428">
    <property type="component" value="Unassembled WGS sequence"/>
</dbReference>
<accession>A0A6G1JQ99</accession>
<proteinExistence type="predicted"/>
<feature type="compositionally biased region" description="Polar residues" evidence="1">
    <location>
        <begin position="89"/>
        <end position="98"/>
    </location>
</feature>
<sequence>MVIVLEKLSGALAGSVGLVSETIAAYRRQEENDTVSRVQNVETSAPTMETDEEQWELDQIGHDLCRVLVIARHGGGPDGDFNDDESNGKQKTIRSPSR</sequence>
<reference evidence="2" key="1">
    <citation type="journal article" date="2020" name="Stud. Mycol.">
        <title>101 Dothideomycetes genomes: a test case for predicting lifestyles and emergence of pathogens.</title>
        <authorList>
            <person name="Haridas S."/>
            <person name="Albert R."/>
            <person name="Binder M."/>
            <person name="Bloem J."/>
            <person name="Labutti K."/>
            <person name="Salamov A."/>
            <person name="Andreopoulos B."/>
            <person name="Baker S."/>
            <person name="Barry K."/>
            <person name="Bills G."/>
            <person name="Bluhm B."/>
            <person name="Cannon C."/>
            <person name="Castanera R."/>
            <person name="Culley D."/>
            <person name="Daum C."/>
            <person name="Ezra D."/>
            <person name="Gonzalez J."/>
            <person name="Henrissat B."/>
            <person name="Kuo A."/>
            <person name="Liang C."/>
            <person name="Lipzen A."/>
            <person name="Lutzoni F."/>
            <person name="Magnuson J."/>
            <person name="Mondo S."/>
            <person name="Nolan M."/>
            <person name="Ohm R."/>
            <person name="Pangilinan J."/>
            <person name="Park H.-J."/>
            <person name="Ramirez L."/>
            <person name="Alfaro M."/>
            <person name="Sun H."/>
            <person name="Tritt A."/>
            <person name="Yoshinaga Y."/>
            <person name="Zwiers L.-H."/>
            <person name="Turgeon B."/>
            <person name="Goodwin S."/>
            <person name="Spatafora J."/>
            <person name="Crous P."/>
            <person name="Grigoriev I."/>
        </authorList>
    </citation>
    <scope>NUCLEOTIDE SEQUENCE</scope>
    <source>
        <strain evidence="2">CBS 279.74</strain>
    </source>
</reference>
<dbReference type="AlphaFoldDB" id="A0A6G1JQ99"/>
<organism evidence="2 3">
    <name type="scientific">Pleomassaria siparia CBS 279.74</name>
    <dbReference type="NCBI Taxonomy" id="1314801"/>
    <lineage>
        <taxon>Eukaryota</taxon>
        <taxon>Fungi</taxon>
        <taxon>Dikarya</taxon>
        <taxon>Ascomycota</taxon>
        <taxon>Pezizomycotina</taxon>
        <taxon>Dothideomycetes</taxon>
        <taxon>Pleosporomycetidae</taxon>
        <taxon>Pleosporales</taxon>
        <taxon>Pleomassariaceae</taxon>
        <taxon>Pleomassaria</taxon>
    </lineage>
</organism>
<evidence type="ECO:0000256" key="1">
    <source>
        <dbReference type="SAM" id="MobiDB-lite"/>
    </source>
</evidence>
<name>A0A6G1JQ99_9PLEO</name>
<dbReference type="EMBL" id="MU005792">
    <property type="protein sequence ID" value="KAF2702804.1"/>
    <property type="molecule type" value="Genomic_DNA"/>
</dbReference>
<feature type="region of interest" description="Disordered" evidence="1">
    <location>
        <begin position="74"/>
        <end position="98"/>
    </location>
</feature>
<keyword evidence="3" id="KW-1185">Reference proteome</keyword>